<dbReference type="EMBL" id="QWET01000024">
    <property type="protein sequence ID" value="RIH63193.1"/>
    <property type="molecule type" value="Genomic_DNA"/>
</dbReference>
<feature type="signal peptide" evidence="1">
    <location>
        <begin position="1"/>
        <end position="22"/>
    </location>
</feature>
<keyword evidence="3" id="KW-1185">Reference proteome</keyword>
<feature type="chain" id="PRO_5017209770" description="Outer membrane protein beta-barrel domain-containing protein" evidence="1">
    <location>
        <begin position="23"/>
        <end position="211"/>
    </location>
</feature>
<evidence type="ECO:0000313" key="3">
    <source>
        <dbReference type="Proteomes" id="UP000266441"/>
    </source>
</evidence>
<evidence type="ECO:0000313" key="2">
    <source>
        <dbReference type="EMBL" id="RIH63193.1"/>
    </source>
</evidence>
<evidence type="ECO:0008006" key="4">
    <source>
        <dbReference type="Google" id="ProtNLM"/>
    </source>
</evidence>
<dbReference type="OrthoDB" id="9922at2"/>
<protein>
    <recommendedName>
        <fullName evidence="4">Outer membrane protein beta-barrel domain-containing protein</fullName>
    </recommendedName>
</protein>
<dbReference type="AlphaFoldDB" id="A0A399CVA8"/>
<evidence type="ECO:0000256" key="1">
    <source>
        <dbReference type="SAM" id="SignalP"/>
    </source>
</evidence>
<reference evidence="2 3" key="1">
    <citation type="journal article" date="2015" name="Int. J. Syst. Evol. Microbiol.">
        <title>Mariniphaga sediminis sp. nov., isolated from coastal sediment.</title>
        <authorList>
            <person name="Wang F.Q."/>
            <person name="Shen Q.Y."/>
            <person name="Chen G.J."/>
            <person name="Du Z.J."/>
        </authorList>
    </citation>
    <scope>NUCLEOTIDE SEQUENCE [LARGE SCALE GENOMIC DNA]</scope>
    <source>
        <strain evidence="2 3">SY21</strain>
    </source>
</reference>
<name>A0A399CVA8_9BACT</name>
<sequence>MKKLLTSAFLLFLISITYNIQAQRITEVGLSGGAIRFYPEPQHLGASLNNSMDNGWGWSAGVFFEDHWKPKIHQVVELNYYNLSSDVFLQKNPLGPGGYNETKPVYGTFDNTSFNHIAVSGGIKYFLASKLYASPALEVAYALNADVDINKTTFHLKLGAGIDLRGMDILLEYAWGLKYQRMIYDPAVPFTSTHRNTYLQLKVQVPVFNLQ</sequence>
<comment type="caution">
    <text evidence="2">The sequence shown here is derived from an EMBL/GenBank/DDBJ whole genome shotgun (WGS) entry which is preliminary data.</text>
</comment>
<keyword evidence="1" id="KW-0732">Signal</keyword>
<organism evidence="2 3">
    <name type="scientific">Mariniphaga sediminis</name>
    <dbReference type="NCBI Taxonomy" id="1628158"/>
    <lineage>
        <taxon>Bacteria</taxon>
        <taxon>Pseudomonadati</taxon>
        <taxon>Bacteroidota</taxon>
        <taxon>Bacteroidia</taxon>
        <taxon>Marinilabiliales</taxon>
        <taxon>Prolixibacteraceae</taxon>
        <taxon>Mariniphaga</taxon>
    </lineage>
</organism>
<gene>
    <name evidence="2" type="ORF">D1164_20945</name>
</gene>
<dbReference type="Proteomes" id="UP000266441">
    <property type="component" value="Unassembled WGS sequence"/>
</dbReference>
<proteinExistence type="predicted"/>
<accession>A0A399CVA8</accession>
<dbReference type="RefSeq" id="WP_119351860.1">
    <property type="nucleotide sequence ID" value="NZ_JBFHKJ010000152.1"/>
</dbReference>